<dbReference type="AlphaFoldDB" id="A0A0B7N1A7"/>
<accession>A0A0B7N1A7</accession>
<name>A0A0B7N1A7_9FUNG</name>
<feature type="domain" description="Transposase Tc1-like" evidence="1">
    <location>
        <begin position="360"/>
        <end position="428"/>
    </location>
</feature>
<organism evidence="2 3">
    <name type="scientific">Parasitella parasitica</name>
    <dbReference type="NCBI Taxonomy" id="35722"/>
    <lineage>
        <taxon>Eukaryota</taxon>
        <taxon>Fungi</taxon>
        <taxon>Fungi incertae sedis</taxon>
        <taxon>Mucoromycota</taxon>
        <taxon>Mucoromycotina</taxon>
        <taxon>Mucoromycetes</taxon>
        <taxon>Mucorales</taxon>
        <taxon>Mucorineae</taxon>
        <taxon>Mucoraceae</taxon>
        <taxon>Parasitella</taxon>
    </lineage>
</organism>
<protein>
    <recommendedName>
        <fullName evidence="1">Transposase Tc1-like domain-containing protein</fullName>
    </recommendedName>
</protein>
<dbReference type="Gene3D" id="3.30.420.10">
    <property type="entry name" value="Ribonuclease H-like superfamily/Ribonuclease H"/>
    <property type="match status" value="1"/>
</dbReference>
<sequence>MQLLNGKCYLATNFLLFGHQFFLLISHKKKSEKEGFFVRNDTHQLLASKNIILLKEKEYDPSLLNYIDIEDIELLRDTVSQSYRVREIKLYDTASPDDERIIDIYLNCLNKLPNFKKTEEISEMELTTNYLDPVLSPLFHNPENNKHLIWLNRMEENTNHLRPDAMMKHYDRRLYGTTLGYCEVKPSDAHNDLECLCIDLIRLATFSRNVMSRKANKIACSLQAVGPHCSFYVLSSITKDITIMNEVISFDVPLQLKELGGLTTIVDELKTMTEDQDINRKTFVWHINLTYMYSPLPKSLGKIFKLTLTILEVFQYDMDVVPDIFTIIILRNFKNARDEEQCFEPRKPRGRPSKLSARGKRQLVAYNKKNRRATLSDIANESTDLVSKSTVRCALHEAGVNNRVAQLKPFLSQKHITQRKIFAGEHLKWTLNEWKNVMWTDKASFELGMHICVYINLHCEY</sequence>
<dbReference type="GO" id="GO:0015074">
    <property type="term" value="P:DNA integration"/>
    <property type="evidence" value="ECO:0007669"/>
    <property type="project" value="InterPro"/>
</dbReference>
<dbReference type="InterPro" id="IPR036397">
    <property type="entry name" value="RNaseH_sf"/>
</dbReference>
<proteinExistence type="predicted"/>
<dbReference type="OrthoDB" id="2380471at2759"/>
<keyword evidence="3" id="KW-1185">Reference proteome</keyword>
<dbReference type="Pfam" id="PF01498">
    <property type="entry name" value="HTH_Tnp_Tc3_2"/>
    <property type="match status" value="1"/>
</dbReference>
<gene>
    <name evidence="2" type="primary">PARPA_02769.1 scaffold 5272</name>
</gene>
<dbReference type="GO" id="GO:0006313">
    <property type="term" value="P:DNA transposition"/>
    <property type="evidence" value="ECO:0007669"/>
    <property type="project" value="InterPro"/>
</dbReference>
<dbReference type="Proteomes" id="UP000054107">
    <property type="component" value="Unassembled WGS sequence"/>
</dbReference>
<dbReference type="InterPro" id="IPR002492">
    <property type="entry name" value="Transposase_Tc1-like"/>
</dbReference>
<dbReference type="EMBL" id="LN721335">
    <property type="protein sequence ID" value="CEP09290.1"/>
    <property type="molecule type" value="Genomic_DNA"/>
</dbReference>
<dbReference type="GO" id="GO:0003677">
    <property type="term" value="F:DNA binding"/>
    <property type="evidence" value="ECO:0007669"/>
    <property type="project" value="InterPro"/>
</dbReference>
<evidence type="ECO:0000313" key="2">
    <source>
        <dbReference type="EMBL" id="CEP09290.1"/>
    </source>
</evidence>
<reference evidence="2 3" key="1">
    <citation type="submission" date="2014-09" db="EMBL/GenBank/DDBJ databases">
        <authorList>
            <person name="Ellenberger Sabrina"/>
        </authorList>
    </citation>
    <scope>NUCLEOTIDE SEQUENCE [LARGE SCALE GENOMIC DNA]</scope>
    <source>
        <strain evidence="2 3">CBS 412.66</strain>
    </source>
</reference>
<evidence type="ECO:0000313" key="3">
    <source>
        <dbReference type="Proteomes" id="UP000054107"/>
    </source>
</evidence>
<evidence type="ECO:0000259" key="1">
    <source>
        <dbReference type="Pfam" id="PF01498"/>
    </source>
</evidence>